<evidence type="ECO:0000313" key="2">
    <source>
        <dbReference type="Proteomes" id="UP000007575"/>
    </source>
</evidence>
<dbReference type="KEGG" id="dgo:DGo_CA1527"/>
<organism evidence="1 2">
    <name type="scientific">Deinococcus gobiensis (strain DSM 21396 / JCM 16679 / CGMCC 1.7299 / I-0)</name>
    <dbReference type="NCBI Taxonomy" id="745776"/>
    <lineage>
        <taxon>Bacteria</taxon>
        <taxon>Thermotogati</taxon>
        <taxon>Deinococcota</taxon>
        <taxon>Deinococci</taxon>
        <taxon>Deinococcales</taxon>
        <taxon>Deinococcaceae</taxon>
        <taxon>Deinococcus</taxon>
    </lineage>
</organism>
<sequence length="39" mass="4098">MTAQLGAGHRALEWPARFAHDGLRGDLGGELGGVALPWL</sequence>
<protein>
    <submittedName>
        <fullName evidence="1">Uncharacterized protein</fullName>
    </submittedName>
</protein>
<reference evidence="1 2" key="1">
    <citation type="journal article" date="2012" name="PLoS ONE">
        <title>Genome sequence and transcriptome analysis of the radioresistant bacterium Deinococcus gobiensis: insights into the extreme environmental adaptations.</title>
        <authorList>
            <person name="Yuan M."/>
            <person name="Chen M."/>
            <person name="Zhang W."/>
            <person name="Lu W."/>
            <person name="Wang J."/>
            <person name="Yang M."/>
            <person name="Zhao P."/>
            <person name="Tang R."/>
            <person name="Li X."/>
            <person name="Hao Y."/>
            <person name="Zhou Z."/>
            <person name="Zhan Y."/>
            <person name="Yu H."/>
            <person name="Teng C."/>
            <person name="Yan Y."/>
            <person name="Ping S."/>
            <person name="Wang Y."/>
            <person name="Lin M."/>
        </authorList>
    </citation>
    <scope>NUCLEOTIDE SEQUENCE [LARGE SCALE GENOMIC DNA]</scope>
    <source>
        <strain evidence="1 2">I-0</strain>
    </source>
</reference>
<keyword evidence="2" id="KW-1185">Reference proteome</keyword>
<proteinExistence type="predicted"/>
<dbReference type="HOGENOM" id="CLU_3308425_0_0_0"/>
<dbReference type="EMBL" id="CP002191">
    <property type="protein sequence ID" value="AFD25454.1"/>
    <property type="molecule type" value="Genomic_DNA"/>
</dbReference>
<name>H8GUD0_DEIGI</name>
<evidence type="ECO:0000313" key="1">
    <source>
        <dbReference type="EMBL" id="AFD25454.1"/>
    </source>
</evidence>
<accession>H8GUD0</accession>
<dbReference type="Proteomes" id="UP000007575">
    <property type="component" value="Chromosome"/>
</dbReference>
<dbReference type="AlphaFoldDB" id="H8GUD0"/>
<dbReference type="STRING" id="745776.DGo_CA1527"/>
<gene>
    <name evidence="1" type="ordered locus">DGo_CA1527</name>
</gene>